<evidence type="ECO:0000256" key="4">
    <source>
        <dbReference type="SAM" id="MobiDB-lite"/>
    </source>
</evidence>
<feature type="repeat" description="WD" evidence="3">
    <location>
        <begin position="1029"/>
        <end position="1070"/>
    </location>
</feature>
<feature type="compositionally biased region" description="Basic and acidic residues" evidence="4">
    <location>
        <begin position="1661"/>
        <end position="1670"/>
    </location>
</feature>
<dbReference type="Pfam" id="PF00400">
    <property type="entry name" value="WD40"/>
    <property type="match status" value="10"/>
</dbReference>
<keyword evidence="1 3" id="KW-0853">WD repeat</keyword>
<dbReference type="SUPFAM" id="SSF50978">
    <property type="entry name" value="WD40 repeat-like"/>
    <property type="match status" value="2"/>
</dbReference>
<dbReference type="Gene3D" id="3.40.50.300">
    <property type="entry name" value="P-loop containing nucleotide triphosphate hydrolases"/>
    <property type="match status" value="1"/>
</dbReference>
<dbReference type="SUPFAM" id="SSF52540">
    <property type="entry name" value="P-loop containing nucleoside triphosphate hydrolases"/>
    <property type="match status" value="1"/>
</dbReference>
<dbReference type="InterPro" id="IPR027417">
    <property type="entry name" value="P-loop_NTPase"/>
</dbReference>
<feature type="compositionally biased region" description="Low complexity" evidence="4">
    <location>
        <begin position="35"/>
        <end position="53"/>
    </location>
</feature>
<feature type="repeat" description="WD" evidence="3">
    <location>
        <begin position="1071"/>
        <end position="1112"/>
    </location>
</feature>
<organism evidence="6 7">
    <name type="scientific">Aspergillus lentulus</name>
    <dbReference type="NCBI Taxonomy" id="293939"/>
    <lineage>
        <taxon>Eukaryota</taxon>
        <taxon>Fungi</taxon>
        <taxon>Dikarya</taxon>
        <taxon>Ascomycota</taxon>
        <taxon>Pezizomycotina</taxon>
        <taxon>Eurotiomycetes</taxon>
        <taxon>Eurotiomycetidae</taxon>
        <taxon>Eurotiales</taxon>
        <taxon>Aspergillaceae</taxon>
        <taxon>Aspergillus</taxon>
        <taxon>Aspergillus subgen. Fumigati</taxon>
    </lineage>
</organism>
<feature type="region of interest" description="Disordered" evidence="4">
    <location>
        <begin position="1571"/>
        <end position="1683"/>
    </location>
</feature>
<comment type="caution">
    <text evidence="6">The sequence shown here is derived from an EMBL/GenBank/DDBJ whole genome shotgun (WGS) entry which is preliminary data.</text>
</comment>
<dbReference type="InterPro" id="IPR056884">
    <property type="entry name" value="NPHP3-like_N"/>
</dbReference>
<evidence type="ECO:0000256" key="3">
    <source>
        <dbReference type="PROSITE-ProRule" id="PRU00221"/>
    </source>
</evidence>
<dbReference type="InterPro" id="IPR019775">
    <property type="entry name" value="WD40_repeat_CS"/>
</dbReference>
<dbReference type="PROSITE" id="PS50082">
    <property type="entry name" value="WD_REPEATS_2"/>
    <property type="match status" value="9"/>
</dbReference>
<sequence length="1762" mass="193478">MPSVKDRWKNWRTRKTRSPNDSSSVVASPTPPPTDSAKVPSSDVVDSPPSSDPSGKKAEVIIATSGNRQPTTTSPFKATLDVSSDTADHAHIPHSVSLVVDPAQDHPGPEEHLTKQSAELSISQRIWNAAYDSLEEDKDTADLVKSYMKTLTAVLKAEKSSGDSAPDDDELAAQEQSPTTRQEYLKRLVNDGQKKIETSSKIKMAVGDVAQFILSAKGMIDLAIQNIPQAALPWAGVCIGLQILLNPAQATKSNLAGIAHVTSRMDWYCALTEHLLNKNNIMIGTESFQEVLELVEKAVVLLYKELLLYQMKSVCSYYRHRGVGFLRGLANLDDWDGDLARVKDAEIVVREYSEQYYREYHKSSLRQLVDSGSEMEKYLGDIHQNLREFIALQKTTRRSDEDKECLQDLFAVDPQYDLKDIEEKKDKLLDDAYDWVFSTDEYAAFTNWLDDGRNGASCCVLWIDGPAGTGKTMLLMGIIRKFSGQPSALSPSVSYFFCQGTDQTRNSATTILQSLVWQLLVQQPSLISHLRDLRRNAGAPLLRGERAFYVLSDALHSMLKDPCLSPIYFAIDALDECDRKTPGLDQLLQLIDSTLALSSKVKWLVSSRPEILVHAGGKQLKDIHASTVSVTLDPGRLEGPVNAYIDHKLDSMKGKDGYDTDTLAQLSDEIRQRAMSTFLWVALALKELDGVDGWDAVETIQRIPSGLSNVYELIMAQIEKGSPENQKRCKNILVAVVLAYRTLSLPELAILAGLQPKINPRTIVEKCGSFLTISGQTVSLIHQSAKDYLEANYTTKLGSGIGQGNADLSTRSINAMGSILRHNIYALPYPGFKTSDVTPRDPDPLAPIRYSCVFWVGHLCKARSQGFENDLIEGGAILRFLKEHFLHWLEALSLVGGISESIRLLKELQTAVDSSSNTELSACLRDMHRFIRFFRQVIDIAPLQAYFSGLVFAPQRSLIRQTFEKFLHIWISHIPVPRLDWSPRLYTLDHRSTPESLAFSATGDRLASGLDDGTIEIWDTATGDCMQTLQGHDRMVISVAFSRNGNLLASGSSDHIIKIWDTASGDCVQIFQDHTGPVSSLSFSATSKQLASGSSDETIKIWDVAAGKCVQTVELNYAVHSVAFSNTDARLAAGLDGGSTIIWDTAKCKHMHKLGHNRAPVESVAFSADDKRLASGEWNGRIKIWDTATGACLHTLNGHVDRVLSVSFLRDRDQLASGSFDGTVKMWDTATGECMWTLVGHSSSGSILSATFSATGDKLASGGFSDTEVWDTLIVNNTTPIQSHTEGVKSVGFSASGHRLVSLSWAGTGTVSIWDIVTGKCIRMLERPVDCAHAASVAFSMAGDRVALGLFDGDIEIWDADTGECMHTFENQGHKRSWIQTLAFSANGEQLASCSWGGYIKIWDTVRGECMQTLHALHDLQVPLIAFSATGERLASGSRDGIIKMWRTASRNCLWNIRGHRRQITSLAFSGTGNRLASGSEDYTVKIWNTATGDCIQMFKVGSFIHQLLFDPTSTYLVTEIGRIKVDLSSLTPTMESTDITQEQTYIDQESREVLDEENGQGNNDELKAQAEGGYEAESFAEEESAEAGGLTSNDDQSEDELFEEEQSADEELVDEESADDKSVGEKSATGELGAEEPAEAGSLASNNPQSGEQLFEEEPADNKLVHDESADTESVEWESDEEDLVPVSAAYYSETEVSGYGLSPERTWITRDGDDLIWLPAEFRPESGSSAVHGNTVAIGCRSGGQVLIFGFTPNGYSPGN</sequence>
<dbReference type="InterPro" id="IPR001680">
    <property type="entry name" value="WD40_rpt"/>
</dbReference>
<feature type="compositionally biased region" description="Polar residues" evidence="4">
    <location>
        <begin position="64"/>
        <end position="76"/>
    </location>
</feature>
<evidence type="ECO:0000313" key="6">
    <source>
        <dbReference type="EMBL" id="KAF4203959.1"/>
    </source>
</evidence>
<dbReference type="InterPro" id="IPR007111">
    <property type="entry name" value="NACHT_NTPase"/>
</dbReference>
<feature type="region of interest" description="Disordered" evidence="4">
    <location>
        <begin position="1"/>
        <end position="76"/>
    </location>
</feature>
<dbReference type="Proteomes" id="UP000649114">
    <property type="component" value="Unassembled WGS sequence"/>
</dbReference>
<feature type="repeat" description="WD" evidence="3">
    <location>
        <begin position="1415"/>
        <end position="1456"/>
    </location>
</feature>
<reference evidence="6" key="1">
    <citation type="journal article" date="2020" name="bioRxiv">
        <title>Genomic and phenotypic heterogeneity of clinical isolates of the human pathogens Aspergillus fumigatus, Aspergillus lentulus and Aspergillus fumigatiaffinis.</title>
        <authorList>
            <person name="dos Santos R.A.C."/>
            <person name="Steenwyk J.L."/>
            <person name="Rivero-Menendez O."/>
            <person name="Mead M.E."/>
            <person name="Silva L.P."/>
            <person name="Bastos R.W."/>
            <person name="Alastruey-Izquierdo A."/>
            <person name="Goldman G.H."/>
            <person name="Rokas A."/>
        </authorList>
    </citation>
    <scope>NUCLEOTIDE SEQUENCE</scope>
    <source>
        <strain evidence="6">CNM-CM8927</strain>
    </source>
</reference>
<dbReference type="SMART" id="SM00320">
    <property type="entry name" value="WD40"/>
    <property type="match status" value="12"/>
</dbReference>
<dbReference type="PANTHER" id="PTHR19848">
    <property type="entry name" value="WD40 REPEAT PROTEIN"/>
    <property type="match status" value="1"/>
</dbReference>
<evidence type="ECO:0000313" key="7">
    <source>
        <dbReference type="Proteomes" id="UP000649114"/>
    </source>
</evidence>
<dbReference type="Pfam" id="PF17100">
    <property type="entry name" value="NACHT_N"/>
    <property type="match status" value="1"/>
</dbReference>
<dbReference type="InterPro" id="IPR015943">
    <property type="entry name" value="WD40/YVTN_repeat-like_dom_sf"/>
</dbReference>
<feature type="repeat" description="WD" evidence="3">
    <location>
        <begin position="1457"/>
        <end position="1498"/>
    </location>
</feature>
<feature type="repeat" description="WD" evidence="3">
    <location>
        <begin position="1196"/>
        <end position="1237"/>
    </location>
</feature>
<dbReference type="FunFam" id="3.40.50.300:FF:001638">
    <property type="entry name" value="NACHT and WD40 domain protein"/>
    <property type="match status" value="1"/>
</dbReference>
<dbReference type="EMBL" id="JAAAPU010000068">
    <property type="protein sequence ID" value="KAF4203959.1"/>
    <property type="molecule type" value="Genomic_DNA"/>
</dbReference>
<feature type="repeat" description="WD" evidence="3">
    <location>
        <begin position="1154"/>
        <end position="1195"/>
    </location>
</feature>
<dbReference type="InterPro" id="IPR036322">
    <property type="entry name" value="WD40_repeat_dom_sf"/>
</dbReference>
<dbReference type="InterPro" id="IPR031359">
    <property type="entry name" value="NACHT_N"/>
</dbReference>
<feature type="repeat" description="WD" evidence="3">
    <location>
        <begin position="987"/>
        <end position="1028"/>
    </location>
</feature>
<dbReference type="InterPro" id="IPR020472">
    <property type="entry name" value="WD40_PAC1"/>
</dbReference>
<dbReference type="PROSITE" id="PS50837">
    <property type="entry name" value="NACHT"/>
    <property type="match status" value="1"/>
</dbReference>
<dbReference type="PROSITE" id="PS50294">
    <property type="entry name" value="WD_REPEATS_REGION"/>
    <property type="match status" value="7"/>
</dbReference>
<dbReference type="Pfam" id="PF24883">
    <property type="entry name" value="NPHP3_N"/>
    <property type="match status" value="1"/>
</dbReference>
<evidence type="ECO:0000259" key="5">
    <source>
        <dbReference type="PROSITE" id="PS50837"/>
    </source>
</evidence>
<feature type="compositionally biased region" description="Acidic residues" evidence="4">
    <location>
        <begin position="1596"/>
        <end position="1619"/>
    </location>
</feature>
<dbReference type="CDD" id="cd00200">
    <property type="entry name" value="WD40"/>
    <property type="match status" value="2"/>
</dbReference>
<name>A0AAN6BNG4_ASPLE</name>
<feature type="repeat" description="WD" evidence="3">
    <location>
        <begin position="1336"/>
        <end position="1368"/>
    </location>
</feature>
<feature type="compositionally biased region" description="Acidic residues" evidence="4">
    <location>
        <begin position="1671"/>
        <end position="1683"/>
    </location>
</feature>
<accession>A0AAN6BNG4</accession>
<evidence type="ECO:0000256" key="1">
    <source>
        <dbReference type="ARBA" id="ARBA00022574"/>
    </source>
</evidence>
<proteinExistence type="predicted"/>
<evidence type="ECO:0000256" key="2">
    <source>
        <dbReference type="ARBA" id="ARBA00022737"/>
    </source>
</evidence>
<feature type="domain" description="NACHT" evidence="5">
    <location>
        <begin position="459"/>
        <end position="609"/>
    </location>
</feature>
<reference evidence="6" key="2">
    <citation type="submission" date="2020-04" db="EMBL/GenBank/DDBJ databases">
        <authorList>
            <person name="Santos R.A.C."/>
            <person name="Steenwyk J.L."/>
            <person name="Rivero-Menendez O."/>
            <person name="Mead M.E."/>
            <person name="Silva L.P."/>
            <person name="Bastos R.W."/>
            <person name="Alastruey-Izquierdo A."/>
            <person name="Goldman G.H."/>
            <person name="Rokas A."/>
        </authorList>
    </citation>
    <scope>NUCLEOTIDE SEQUENCE</scope>
    <source>
        <strain evidence="6">CNM-CM8927</strain>
    </source>
</reference>
<protein>
    <recommendedName>
        <fullName evidence="5">NACHT domain-containing protein</fullName>
    </recommendedName>
</protein>
<dbReference type="PANTHER" id="PTHR19848:SF8">
    <property type="entry name" value="F-BOX AND WD REPEAT DOMAIN CONTAINING 7"/>
    <property type="match status" value="1"/>
</dbReference>
<dbReference type="Gene3D" id="2.130.10.10">
    <property type="entry name" value="YVTN repeat-like/Quinoprotein amine dehydrogenase"/>
    <property type="match status" value="5"/>
</dbReference>
<feature type="region of interest" description="Disordered" evidence="4">
    <location>
        <begin position="158"/>
        <end position="182"/>
    </location>
</feature>
<keyword evidence="2" id="KW-0677">Repeat</keyword>
<dbReference type="PROSITE" id="PS00678">
    <property type="entry name" value="WD_REPEATS_1"/>
    <property type="match status" value="6"/>
</dbReference>
<dbReference type="PRINTS" id="PR00320">
    <property type="entry name" value="GPROTEINBRPT"/>
</dbReference>
<gene>
    <name evidence="6" type="ORF">CNMCM8927_008000</name>
</gene>
<feature type="repeat" description="WD" evidence="3">
    <location>
        <begin position="1379"/>
        <end position="1413"/>
    </location>
</feature>